<feature type="transmembrane region" description="Helical" evidence="8">
    <location>
        <begin position="331"/>
        <end position="350"/>
    </location>
</feature>
<dbReference type="InterPro" id="IPR027417">
    <property type="entry name" value="P-loop_NTPase"/>
</dbReference>
<feature type="transmembrane region" description="Helical" evidence="8">
    <location>
        <begin position="484"/>
        <end position="503"/>
    </location>
</feature>
<comment type="subcellular location">
    <subcellularLocation>
        <location evidence="1">Cell membrane</location>
        <topology evidence="1">Multi-pass membrane protein</topology>
    </subcellularLocation>
</comment>
<keyword evidence="6 8" id="KW-1133">Transmembrane helix</keyword>
<dbReference type="CDD" id="cd06581">
    <property type="entry name" value="TM_PBP1_LivM_like"/>
    <property type="match status" value="1"/>
</dbReference>
<dbReference type="PROSITE" id="PS50893">
    <property type="entry name" value="ABC_TRANSPORTER_2"/>
    <property type="match status" value="1"/>
</dbReference>
<keyword evidence="4" id="KW-0547">Nucleotide-binding</keyword>
<accession>A0A6J6TLR1</accession>
<evidence type="ECO:0000256" key="5">
    <source>
        <dbReference type="ARBA" id="ARBA00022840"/>
    </source>
</evidence>
<sequence>MNVLAVTIGGWDITAQYVFRGFIEGLTYGMVALGLVLIYKASGVVNFAQSQFGAFGALLMTLVSYKYGVPLGLAVPLALVTGAALGAVTELLVVRRLFSQPRLLLFVATLGVSQLIIFLGYQLPEIGNRGESVLYPEIIKFDRPWNVGPIDVRGDQLSVLVVVPLVCAVLGWLLTRTKFGLNVRAAADNPSAASLAGISVKKVSTQVWVLAGALSAISAVLFGPLSSEQASAAGNSLGPSLLLKALAAGMVGRMKSFTLALVGGIGIGVIETIIKLNTSSENTGSEYVFVFLLLLLLVLVRGANAKDEGGWALPKLRSASRDLANLPAARWVTRIVIVLLGGAAILRGLTLDQGADFQRYTIVLIYMIVALSSTVLTGWAGQLSLGQFAFVGVGVYATGYYGQQLPYPIAVLIGVVWGVGIAIVIGVPALRLKGLNLAIITLGFQLLCTFWLFNTARLNNGAGGTMRLEKRHVFGWDIVSDKAALYWITLVCLVAVAFMVTMFRRSGVGRSVVAVRDNENAAAAFTVSPVRAKLLSFAVSGGIAALAGGLYAAVFRSFTTQYIQPEESLRIVAIAVVGGVTSVVGALLGSFVVQGLPAIFEGQDEVNLFASSIGMLVILMYFPGGLISIVQNLRDVLYGWIARRAGYKAKPKVARAVVSQLSSRPKEVKQGVLPLRTTDVTVRFFGRPATDHVSIIVNPGEVVGLIGTNGAGKTTFMNAVSGFLPCTGTIEVFGEHVEDKPGYQRARLGIGRAFQNAKMFSALSARETVMVALEARSRSLLIPSMLYLPPSPMQERRKRKEADEIIDYLGLGRYADTLMAELSTGTRRIVELASLIALDSKLLLLDEPTAGVAQKETEAFGPLIRSIQQELGSSILIIEHDMPMVMSISDRIYCLEAGAVISEGTPLEVRNDPKVIASYLGTDERAINRSEVTVTTSPTTTV</sequence>
<organism evidence="10">
    <name type="scientific">freshwater metagenome</name>
    <dbReference type="NCBI Taxonomy" id="449393"/>
    <lineage>
        <taxon>unclassified sequences</taxon>
        <taxon>metagenomes</taxon>
        <taxon>ecological metagenomes</taxon>
    </lineage>
</organism>
<dbReference type="PANTHER" id="PTHR30482:SF20">
    <property type="entry name" value="HIGH-AFFINITY BRANCHED-CHAIN AMINO ACID TRANSPORT SYSTEM PERMEASE PROTEIN LIVM"/>
    <property type="match status" value="1"/>
</dbReference>
<dbReference type="CDD" id="cd06582">
    <property type="entry name" value="TM_PBP1_LivH_like"/>
    <property type="match status" value="1"/>
</dbReference>
<dbReference type="SMART" id="SM00382">
    <property type="entry name" value="AAA"/>
    <property type="match status" value="1"/>
</dbReference>
<dbReference type="Gene3D" id="3.40.50.300">
    <property type="entry name" value="P-loop containing nucleotide triphosphate hydrolases"/>
    <property type="match status" value="1"/>
</dbReference>
<dbReference type="InterPro" id="IPR003439">
    <property type="entry name" value="ABC_transporter-like_ATP-bd"/>
</dbReference>
<feature type="transmembrane region" description="Helical" evidence="8">
    <location>
        <begin position="157"/>
        <end position="175"/>
    </location>
</feature>
<dbReference type="Pfam" id="PF12399">
    <property type="entry name" value="BCA_ABC_TP_C"/>
    <property type="match status" value="1"/>
</dbReference>
<feature type="transmembrane region" description="Helical" evidence="8">
    <location>
        <begin position="608"/>
        <end position="630"/>
    </location>
</feature>
<feature type="transmembrane region" description="Helical" evidence="8">
    <location>
        <begin position="362"/>
        <end position="385"/>
    </location>
</feature>
<dbReference type="InterPro" id="IPR001851">
    <property type="entry name" value="ABC_transp_permease"/>
</dbReference>
<evidence type="ECO:0000256" key="2">
    <source>
        <dbReference type="ARBA" id="ARBA00022475"/>
    </source>
</evidence>
<dbReference type="EMBL" id="CAEZYR010000057">
    <property type="protein sequence ID" value="CAB4748352.1"/>
    <property type="molecule type" value="Genomic_DNA"/>
</dbReference>
<feature type="domain" description="ABC transporter" evidence="9">
    <location>
        <begin position="675"/>
        <end position="922"/>
    </location>
</feature>
<evidence type="ECO:0000313" key="10">
    <source>
        <dbReference type="EMBL" id="CAB4748352.1"/>
    </source>
</evidence>
<dbReference type="Pfam" id="PF02653">
    <property type="entry name" value="BPD_transp_2"/>
    <property type="match status" value="2"/>
</dbReference>
<evidence type="ECO:0000256" key="6">
    <source>
        <dbReference type="ARBA" id="ARBA00022989"/>
    </source>
</evidence>
<dbReference type="AlphaFoldDB" id="A0A6J6TLR1"/>
<dbReference type="InterPro" id="IPR003593">
    <property type="entry name" value="AAA+_ATPase"/>
</dbReference>
<dbReference type="PANTHER" id="PTHR30482">
    <property type="entry name" value="HIGH-AFFINITY BRANCHED-CHAIN AMINO ACID TRANSPORT SYSTEM PERMEASE"/>
    <property type="match status" value="1"/>
</dbReference>
<feature type="transmembrane region" description="Helical" evidence="8">
    <location>
        <begin position="434"/>
        <end position="453"/>
    </location>
</feature>
<feature type="transmembrane region" description="Helical" evidence="8">
    <location>
        <begin position="207"/>
        <end position="225"/>
    </location>
</feature>
<dbReference type="Pfam" id="PF00005">
    <property type="entry name" value="ABC_tran"/>
    <property type="match status" value="1"/>
</dbReference>
<keyword evidence="2" id="KW-1003">Cell membrane</keyword>
<feature type="transmembrane region" description="Helical" evidence="8">
    <location>
        <begin position="571"/>
        <end position="596"/>
    </location>
</feature>
<keyword evidence="3 8" id="KW-0812">Transmembrane</keyword>
<evidence type="ECO:0000259" key="9">
    <source>
        <dbReference type="PROSITE" id="PS50893"/>
    </source>
</evidence>
<feature type="transmembrane region" description="Helical" evidence="8">
    <location>
        <begin position="286"/>
        <end position="303"/>
    </location>
</feature>
<feature type="transmembrane region" description="Helical" evidence="8">
    <location>
        <begin position="534"/>
        <end position="559"/>
    </location>
</feature>
<proteinExistence type="predicted"/>
<feature type="transmembrane region" description="Helical" evidence="8">
    <location>
        <begin position="256"/>
        <end position="274"/>
    </location>
</feature>
<keyword evidence="5" id="KW-0067">ATP-binding</keyword>
<evidence type="ECO:0000313" key="11">
    <source>
        <dbReference type="EMBL" id="CAB4834931.1"/>
    </source>
</evidence>
<keyword evidence="7 8" id="KW-0472">Membrane</keyword>
<feature type="transmembrane region" description="Helical" evidence="8">
    <location>
        <begin position="17"/>
        <end position="39"/>
    </location>
</feature>
<dbReference type="GO" id="GO:0016887">
    <property type="term" value="F:ATP hydrolysis activity"/>
    <property type="evidence" value="ECO:0007669"/>
    <property type="project" value="InterPro"/>
</dbReference>
<dbReference type="GO" id="GO:0005524">
    <property type="term" value="F:ATP binding"/>
    <property type="evidence" value="ECO:0007669"/>
    <property type="project" value="UniProtKB-KW"/>
</dbReference>
<evidence type="ECO:0000256" key="1">
    <source>
        <dbReference type="ARBA" id="ARBA00004651"/>
    </source>
</evidence>
<dbReference type="InterPro" id="IPR032823">
    <property type="entry name" value="BCA_ABC_TP_C"/>
</dbReference>
<dbReference type="GO" id="GO:0005886">
    <property type="term" value="C:plasma membrane"/>
    <property type="evidence" value="ECO:0007669"/>
    <property type="project" value="UniProtKB-SubCell"/>
</dbReference>
<protein>
    <submittedName>
        <fullName evidence="10">Unannotated protein</fullName>
    </submittedName>
</protein>
<evidence type="ECO:0000256" key="7">
    <source>
        <dbReference type="ARBA" id="ARBA00023136"/>
    </source>
</evidence>
<name>A0A6J6TLR1_9ZZZZ</name>
<dbReference type="SUPFAM" id="SSF52540">
    <property type="entry name" value="P-loop containing nucleoside triphosphate hydrolases"/>
    <property type="match status" value="1"/>
</dbReference>
<evidence type="ECO:0000313" key="12">
    <source>
        <dbReference type="EMBL" id="CAB4921363.1"/>
    </source>
</evidence>
<dbReference type="EMBL" id="CAFBMH010000091">
    <property type="protein sequence ID" value="CAB4921363.1"/>
    <property type="molecule type" value="Genomic_DNA"/>
</dbReference>
<evidence type="ECO:0000256" key="4">
    <source>
        <dbReference type="ARBA" id="ARBA00022741"/>
    </source>
</evidence>
<dbReference type="EMBL" id="CAFABA010000108">
    <property type="protein sequence ID" value="CAB4834931.1"/>
    <property type="molecule type" value="Genomic_DNA"/>
</dbReference>
<feature type="transmembrane region" description="Helical" evidence="8">
    <location>
        <begin position="73"/>
        <end position="94"/>
    </location>
</feature>
<dbReference type="InterPro" id="IPR043428">
    <property type="entry name" value="LivM-like"/>
</dbReference>
<reference evidence="10" key="1">
    <citation type="submission" date="2020-05" db="EMBL/GenBank/DDBJ databases">
        <authorList>
            <person name="Chiriac C."/>
            <person name="Salcher M."/>
            <person name="Ghai R."/>
            <person name="Kavagutti S V."/>
        </authorList>
    </citation>
    <scope>NUCLEOTIDE SEQUENCE</scope>
</reference>
<dbReference type="GO" id="GO:0015658">
    <property type="term" value="F:branched-chain amino acid transmembrane transporter activity"/>
    <property type="evidence" value="ECO:0007669"/>
    <property type="project" value="InterPro"/>
</dbReference>
<feature type="transmembrane region" description="Helical" evidence="8">
    <location>
        <begin position="405"/>
        <end position="427"/>
    </location>
</feature>
<gene>
    <name evidence="10" type="ORF">UFOPK2754_01653</name>
    <name evidence="11" type="ORF">UFOPK3139_02248</name>
    <name evidence="12" type="ORF">UFOPK3543_02104</name>
</gene>
<dbReference type="CDD" id="cd03219">
    <property type="entry name" value="ABC_Mj1267_LivG_branched"/>
    <property type="match status" value="1"/>
</dbReference>
<evidence type="ECO:0000256" key="3">
    <source>
        <dbReference type="ARBA" id="ARBA00022692"/>
    </source>
</evidence>
<evidence type="ECO:0000256" key="8">
    <source>
        <dbReference type="SAM" id="Phobius"/>
    </source>
</evidence>
<feature type="transmembrane region" description="Helical" evidence="8">
    <location>
        <begin position="103"/>
        <end position="123"/>
    </location>
</feature>